<dbReference type="PANTHER" id="PTHR37009">
    <property type="entry name" value="EF-HAND DOMAIN-CONTAINING PROTEIN"/>
    <property type="match status" value="1"/>
</dbReference>
<gene>
    <name evidence="1" type="ORF">HJC23_008755</name>
</gene>
<accession>A0ABD3PDN8</accession>
<name>A0ABD3PDN8_9STRA</name>
<keyword evidence="2" id="KW-1185">Reference proteome</keyword>
<comment type="caution">
    <text evidence="1">The sequence shown here is derived from an EMBL/GenBank/DDBJ whole genome shotgun (WGS) entry which is preliminary data.</text>
</comment>
<dbReference type="EMBL" id="JABMIG020000207">
    <property type="protein sequence ID" value="KAL3785867.1"/>
    <property type="molecule type" value="Genomic_DNA"/>
</dbReference>
<organism evidence="1 2">
    <name type="scientific">Cyclotella cryptica</name>
    <dbReference type="NCBI Taxonomy" id="29204"/>
    <lineage>
        <taxon>Eukaryota</taxon>
        <taxon>Sar</taxon>
        <taxon>Stramenopiles</taxon>
        <taxon>Ochrophyta</taxon>
        <taxon>Bacillariophyta</taxon>
        <taxon>Coscinodiscophyceae</taxon>
        <taxon>Thalassiosirophycidae</taxon>
        <taxon>Stephanodiscales</taxon>
        <taxon>Stephanodiscaceae</taxon>
        <taxon>Cyclotella</taxon>
    </lineage>
</organism>
<evidence type="ECO:0000313" key="1">
    <source>
        <dbReference type="EMBL" id="KAL3785867.1"/>
    </source>
</evidence>
<dbReference type="PANTHER" id="PTHR37009:SF2">
    <property type="entry name" value="TOLA PROTEIN"/>
    <property type="match status" value="1"/>
</dbReference>
<dbReference type="Proteomes" id="UP001516023">
    <property type="component" value="Unassembled WGS sequence"/>
</dbReference>
<evidence type="ECO:0000313" key="2">
    <source>
        <dbReference type="Proteomes" id="UP001516023"/>
    </source>
</evidence>
<dbReference type="AlphaFoldDB" id="A0ABD3PDN8"/>
<protein>
    <submittedName>
        <fullName evidence="1">Uncharacterized protein</fullName>
    </submittedName>
</protein>
<proteinExistence type="predicted"/>
<dbReference type="InterPro" id="IPR053356">
    <property type="entry name" value="Calcium-reg_actin-bundling"/>
</dbReference>
<reference evidence="1 2" key="1">
    <citation type="journal article" date="2020" name="G3 (Bethesda)">
        <title>Improved Reference Genome for Cyclotella cryptica CCMP332, a Model for Cell Wall Morphogenesis, Salinity Adaptation, and Lipid Production in Diatoms (Bacillariophyta).</title>
        <authorList>
            <person name="Roberts W.R."/>
            <person name="Downey K.M."/>
            <person name="Ruck E.C."/>
            <person name="Traller J.C."/>
            <person name="Alverson A.J."/>
        </authorList>
    </citation>
    <scope>NUCLEOTIDE SEQUENCE [LARGE SCALE GENOMIC DNA]</scope>
    <source>
        <strain evidence="1 2">CCMP332</strain>
    </source>
</reference>
<sequence>MTASPSATADDSPALSKLKELRRKSFRDQAIWFLNTSSVGENPEKCECVRRIEQKCLEVEKRSESEESVLDEFTAHRLLEYSDTPCTVPELRNFIEGIHGNKKRRVSLAELLIYAFDDDWKDLINSSQCNDFIAEKHATEDLEKAKMELSRLMNAAKDGAQAAEDARQSEVIAIQKETEAVRATDTARRAEQCSRELLEKERETWEALDLQEEATRKRKADLEAIVADSKNGIVTRNKANAELAILLSEDPLQLRAARIRQETVMRKSAEALAKCQEAVEHSQVTLQLAMIARAEAIKRKESALAAERSAEDLIPSARIAFEQASKALQEFTERQQNRRGTVFFLHADLNEQRRFLPKSKFIIAQKCRDDTIEKSMSSS</sequence>